<evidence type="ECO:0000313" key="4">
    <source>
        <dbReference type="Proteomes" id="UP000016924"/>
    </source>
</evidence>
<protein>
    <recommendedName>
        <fullName evidence="2">Azaphilone pigments biosynthesis cluster protein L N-terminal domain-containing protein</fullName>
    </recommendedName>
</protein>
<name>R7YPG6_CONA1</name>
<sequence>MEPLGVTANIIAIVDLSAKIASLCVQYSLAVKDAKNDIERLRGEVNSVADVLREVERLLHRPDSAQLSASQKLRDALKDCFTQLIELKKGLDPGKTRKAMSRFGVRALKWPFESKEVDKVVRNLERCKQTVSLALQVDQTALILGIDQNGQGSQTRRGASGYSPVAHIASNFQLRRYAAIV</sequence>
<proteinExistence type="predicted"/>
<keyword evidence="4" id="KW-1185">Reference proteome</keyword>
<reference evidence="4" key="1">
    <citation type="submission" date="2012-06" db="EMBL/GenBank/DDBJ databases">
        <title>The genome sequence of Coniosporium apollinis CBS 100218.</title>
        <authorList>
            <consortium name="The Broad Institute Genome Sequencing Platform"/>
            <person name="Cuomo C."/>
            <person name="Gorbushina A."/>
            <person name="Noack S."/>
            <person name="Walker B."/>
            <person name="Young S.K."/>
            <person name="Zeng Q."/>
            <person name="Gargeya S."/>
            <person name="Fitzgerald M."/>
            <person name="Haas B."/>
            <person name="Abouelleil A."/>
            <person name="Alvarado L."/>
            <person name="Arachchi H.M."/>
            <person name="Berlin A.M."/>
            <person name="Chapman S.B."/>
            <person name="Goldberg J."/>
            <person name="Griggs A."/>
            <person name="Gujja S."/>
            <person name="Hansen M."/>
            <person name="Howarth C."/>
            <person name="Imamovic A."/>
            <person name="Larimer J."/>
            <person name="McCowan C."/>
            <person name="Montmayeur A."/>
            <person name="Murphy C."/>
            <person name="Neiman D."/>
            <person name="Pearson M."/>
            <person name="Priest M."/>
            <person name="Roberts A."/>
            <person name="Saif S."/>
            <person name="Shea T."/>
            <person name="Sisk P."/>
            <person name="Sykes S."/>
            <person name="Wortman J."/>
            <person name="Nusbaum C."/>
            <person name="Birren B."/>
        </authorList>
    </citation>
    <scope>NUCLEOTIDE SEQUENCE [LARGE SCALE GENOMIC DNA]</scope>
    <source>
        <strain evidence="4">CBS 100218</strain>
    </source>
</reference>
<keyword evidence="1" id="KW-0175">Coiled coil</keyword>
<dbReference type="InterPro" id="IPR031348">
    <property type="entry name" value="PigL_N"/>
</dbReference>
<dbReference type="OrthoDB" id="20872at2759"/>
<dbReference type="Pfam" id="PF17111">
    <property type="entry name" value="PigL_N"/>
    <property type="match status" value="1"/>
</dbReference>
<gene>
    <name evidence="3" type="ORF">W97_02966</name>
</gene>
<dbReference type="EMBL" id="JH767565">
    <property type="protein sequence ID" value="EON63738.1"/>
    <property type="molecule type" value="Genomic_DNA"/>
</dbReference>
<evidence type="ECO:0000313" key="3">
    <source>
        <dbReference type="EMBL" id="EON63738.1"/>
    </source>
</evidence>
<accession>R7YPG6</accession>
<dbReference type="HOGENOM" id="CLU_000288_6_9_1"/>
<dbReference type="OMA" id="WCSKYAQ"/>
<evidence type="ECO:0000256" key="1">
    <source>
        <dbReference type="SAM" id="Coils"/>
    </source>
</evidence>
<dbReference type="eggNOG" id="KOG0266">
    <property type="taxonomic scope" value="Eukaryota"/>
</dbReference>
<dbReference type="GO" id="GO:0006355">
    <property type="term" value="P:regulation of DNA-templated transcription"/>
    <property type="evidence" value="ECO:0007669"/>
    <property type="project" value="InterPro"/>
</dbReference>
<feature type="domain" description="Azaphilone pigments biosynthesis cluster protein L N-terminal" evidence="2">
    <location>
        <begin position="1"/>
        <end position="136"/>
    </location>
</feature>
<dbReference type="RefSeq" id="XP_007779055.1">
    <property type="nucleotide sequence ID" value="XM_007780865.1"/>
</dbReference>
<dbReference type="PANTHER" id="PTHR36167:SF3">
    <property type="entry name" value="C2H2 FINGER DOMAIN TRANSCRIPTION FACTOR (EUROFUNG)-RELATED"/>
    <property type="match status" value="1"/>
</dbReference>
<dbReference type="PANTHER" id="PTHR36167">
    <property type="entry name" value="C2H2 FINGER DOMAIN TRANSCRIPTION FACTOR (EUROFUNG)-RELATED"/>
    <property type="match status" value="1"/>
</dbReference>
<organism evidence="3 4">
    <name type="scientific">Coniosporium apollinis (strain CBS 100218)</name>
    <name type="common">Rock-inhabiting black yeast</name>
    <dbReference type="NCBI Taxonomy" id="1168221"/>
    <lineage>
        <taxon>Eukaryota</taxon>
        <taxon>Fungi</taxon>
        <taxon>Dikarya</taxon>
        <taxon>Ascomycota</taxon>
        <taxon>Pezizomycotina</taxon>
        <taxon>Dothideomycetes</taxon>
        <taxon>Dothideomycetes incertae sedis</taxon>
        <taxon>Coniosporium</taxon>
    </lineage>
</organism>
<evidence type="ECO:0000259" key="2">
    <source>
        <dbReference type="Pfam" id="PF17111"/>
    </source>
</evidence>
<dbReference type="STRING" id="1168221.R7YPG6"/>
<dbReference type="GeneID" id="19900277"/>
<dbReference type="AlphaFoldDB" id="R7YPG6"/>
<dbReference type="Proteomes" id="UP000016924">
    <property type="component" value="Unassembled WGS sequence"/>
</dbReference>
<feature type="coiled-coil region" evidence="1">
    <location>
        <begin position="24"/>
        <end position="58"/>
    </location>
</feature>
<dbReference type="InterPro" id="IPR039327">
    <property type="entry name" value="CON7-like"/>
</dbReference>